<comment type="subcellular location">
    <subcellularLocation>
        <location evidence="1">Endomembrane system</location>
        <topology evidence="1">Multi-pass membrane protein</topology>
    </subcellularLocation>
    <subcellularLocation>
        <location evidence="5">Membrane</location>
        <topology evidence="5">Multi-pass membrane protein</topology>
    </subcellularLocation>
</comment>
<dbReference type="GO" id="GO:0016020">
    <property type="term" value="C:membrane"/>
    <property type="evidence" value="ECO:0007669"/>
    <property type="project" value="UniProtKB-SubCell"/>
</dbReference>
<dbReference type="Proteomes" id="UP000886667">
    <property type="component" value="Unassembled WGS sequence"/>
</dbReference>
<dbReference type="NCBIfam" id="NF004442">
    <property type="entry name" value="PRK05777.1-5"/>
    <property type="match status" value="1"/>
</dbReference>
<feature type="transmembrane region" description="Helical" evidence="6">
    <location>
        <begin position="401"/>
        <end position="421"/>
    </location>
</feature>
<evidence type="ECO:0000256" key="5">
    <source>
        <dbReference type="RuleBase" id="RU000320"/>
    </source>
</evidence>
<evidence type="ECO:0000313" key="8">
    <source>
        <dbReference type="EMBL" id="MCG7945259.1"/>
    </source>
</evidence>
<organism evidence="8 9">
    <name type="scientific">Candidatus Thiodiazotropha taylori</name>
    <dbReference type="NCBI Taxonomy" id="2792791"/>
    <lineage>
        <taxon>Bacteria</taxon>
        <taxon>Pseudomonadati</taxon>
        <taxon>Pseudomonadota</taxon>
        <taxon>Gammaproteobacteria</taxon>
        <taxon>Chromatiales</taxon>
        <taxon>Sedimenticolaceae</taxon>
        <taxon>Candidatus Thiodiazotropha</taxon>
    </lineage>
</organism>
<feature type="transmembrane region" description="Helical" evidence="6">
    <location>
        <begin position="181"/>
        <end position="203"/>
    </location>
</feature>
<dbReference type="InterPro" id="IPR010096">
    <property type="entry name" value="NADH-Q_OxRdtase_suN/2"/>
</dbReference>
<feature type="domain" description="NADH:quinone oxidoreductase/Mrp antiporter transmembrane" evidence="7">
    <location>
        <begin position="66"/>
        <end position="363"/>
    </location>
</feature>
<keyword evidence="3 6" id="KW-1133">Transmembrane helix</keyword>
<dbReference type="AlphaFoldDB" id="A0A9E4KAV3"/>
<evidence type="ECO:0000259" key="7">
    <source>
        <dbReference type="Pfam" id="PF00361"/>
    </source>
</evidence>
<dbReference type="Pfam" id="PF00361">
    <property type="entry name" value="Proton_antipo_M"/>
    <property type="match status" value="1"/>
</dbReference>
<protein>
    <submittedName>
        <fullName evidence="8">NADH-quinone oxidoreductase subunit NuoN</fullName>
        <ecNumber evidence="8">1.6.5.11</ecNumber>
    </submittedName>
</protein>
<gene>
    <name evidence="8" type="primary">nuoN</name>
    <name evidence="8" type="ORF">JAZ07_02815</name>
</gene>
<feature type="transmembrane region" description="Helical" evidence="6">
    <location>
        <begin position="47"/>
        <end position="66"/>
    </location>
</feature>
<dbReference type="GO" id="GO:0008137">
    <property type="term" value="F:NADH dehydrogenase (ubiquinone) activity"/>
    <property type="evidence" value="ECO:0007669"/>
    <property type="project" value="InterPro"/>
</dbReference>
<feature type="transmembrane region" description="Helical" evidence="6">
    <location>
        <begin position="72"/>
        <end position="91"/>
    </location>
</feature>
<dbReference type="InterPro" id="IPR001750">
    <property type="entry name" value="ND/Mrp_TM"/>
</dbReference>
<feature type="non-terminal residue" evidence="8">
    <location>
        <position position="1"/>
    </location>
</feature>
<dbReference type="EMBL" id="JAEPCM010000068">
    <property type="protein sequence ID" value="MCG7945259.1"/>
    <property type="molecule type" value="Genomic_DNA"/>
</dbReference>
<reference evidence="8" key="1">
    <citation type="journal article" date="2021" name="Proc. Natl. Acad. Sci. U.S.A.">
        <title>Global biogeography of chemosynthetic symbionts reveals both localized and globally distributed symbiont groups. .</title>
        <authorList>
            <person name="Osvatic J.T."/>
            <person name="Wilkins L.G.E."/>
            <person name="Leibrecht L."/>
            <person name="Leray M."/>
            <person name="Zauner S."/>
            <person name="Polzin J."/>
            <person name="Camacho Y."/>
            <person name="Gros O."/>
            <person name="van Gils J.A."/>
            <person name="Eisen J.A."/>
            <person name="Petersen J.M."/>
            <person name="Yuen B."/>
        </authorList>
    </citation>
    <scope>NUCLEOTIDE SEQUENCE</scope>
    <source>
        <strain evidence="8">MAGclacostrist064TRANS</strain>
    </source>
</reference>
<feature type="transmembrane region" description="Helical" evidence="6">
    <location>
        <begin position="103"/>
        <end position="122"/>
    </location>
</feature>
<dbReference type="NCBIfam" id="TIGR01770">
    <property type="entry name" value="NDH_I_N"/>
    <property type="match status" value="1"/>
</dbReference>
<keyword evidence="2 5" id="KW-0812">Transmembrane</keyword>
<feature type="transmembrane region" description="Helical" evidence="6">
    <location>
        <begin position="142"/>
        <end position="160"/>
    </location>
</feature>
<evidence type="ECO:0000313" key="9">
    <source>
        <dbReference type="Proteomes" id="UP000886667"/>
    </source>
</evidence>
<dbReference type="PRINTS" id="PR01434">
    <property type="entry name" value="NADHDHGNASE5"/>
</dbReference>
<evidence type="ECO:0000256" key="1">
    <source>
        <dbReference type="ARBA" id="ARBA00004127"/>
    </source>
</evidence>
<sequence length="423" mass="45643">SETQILFDGSYIRDPMSDLLKVGVLLVTFITFLYAKDYLIQRDLFKGEFYTLGLFAVLGMTVMISANSFLTIYLGLELLALCLYALVAFNRDSPQGAEAGMKYFVLGALASGMLLYGISMIYGTTGTLQFDELAQVVSKGDMNQIVMIFGIVFLVIGLAFKLGAVPFHMWVPDVYHGAPTAVVAFLASAPKIAAFALAMRLLVDGLAELNGGWQGWQGMLIILAVLSMGVGNLIAIAQTNIKRMLAYSTISHVGFIMLGILAGTKEGYTAAMFYTLVYALMSAGAFGIIIALSRKGFEAENLDDMKGLNQRNPWFAGMMLLLMFSMAGVPPTVGFFAKLFVLDAVISVDLTWLALVGVAFSIIGAFYYIRVVKLIYFDQPEDETPLSIGVDTQVMLSINGLSMLVLGLFPAGLLSLCAAAIGS</sequence>
<dbReference type="PANTHER" id="PTHR22773">
    <property type="entry name" value="NADH DEHYDROGENASE"/>
    <property type="match status" value="1"/>
</dbReference>
<dbReference type="GO" id="GO:0016491">
    <property type="term" value="F:oxidoreductase activity"/>
    <property type="evidence" value="ECO:0007669"/>
    <property type="project" value="UniProtKB-KW"/>
</dbReference>
<feature type="transmembrane region" description="Helical" evidence="6">
    <location>
        <begin position="244"/>
        <end position="262"/>
    </location>
</feature>
<evidence type="ECO:0000256" key="3">
    <source>
        <dbReference type="ARBA" id="ARBA00022989"/>
    </source>
</evidence>
<accession>A0A9E4KAV3</accession>
<evidence type="ECO:0000256" key="4">
    <source>
        <dbReference type="ARBA" id="ARBA00023136"/>
    </source>
</evidence>
<evidence type="ECO:0000256" key="2">
    <source>
        <dbReference type="ARBA" id="ARBA00022692"/>
    </source>
</evidence>
<feature type="transmembrane region" description="Helical" evidence="6">
    <location>
        <begin position="268"/>
        <end position="292"/>
    </location>
</feature>
<keyword evidence="4 6" id="KW-0472">Membrane</keyword>
<feature type="transmembrane region" description="Helical" evidence="6">
    <location>
        <begin position="350"/>
        <end position="369"/>
    </location>
</feature>
<dbReference type="GO" id="GO:0042773">
    <property type="term" value="P:ATP synthesis coupled electron transport"/>
    <property type="evidence" value="ECO:0007669"/>
    <property type="project" value="InterPro"/>
</dbReference>
<dbReference type="HAMAP" id="MF_00445">
    <property type="entry name" value="NDH1_NuoN_1"/>
    <property type="match status" value="1"/>
</dbReference>
<comment type="caution">
    <text evidence="8">The sequence shown here is derived from an EMBL/GenBank/DDBJ whole genome shotgun (WGS) entry which is preliminary data.</text>
</comment>
<name>A0A9E4KAV3_9GAMM</name>
<keyword evidence="8" id="KW-0560">Oxidoreductase</keyword>
<evidence type="ECO:0000256" key="6">
    <source>
        <dbReference type="SAM" id="Phobius"/>
    </source>
</evidence>
<feature type="transmembrane region" description="Helical" evidence="6">
    <location>
        <begin position="215"/>
        <end position="237"/>
    </location>
</feature>
<proteinExistence type="inferred from homology"/>
<feature type="transmembrane region" description="Helical" evidence="6">
    <location>
        <begin position="19"/>
        <end position="35"/>
    </location>
</feature>
<feature type="transmembrane region" description="Helical" evidence="6">
    <location>
        <begin position="313"/>
        <end position="330"/>
    </location>
</feature>
<dbReference type="GO" id="GO:0012505">
    <property type="term" value="C:endomembrane system"/>
    <property type="evidence" value="ECO:0007669"/>
    <property type="project" value="UniProtKB-SubCell"/>
</dbReference>
<dbReference type="EC" id="1.6.5.11" evidence="8"/>